<dbReference type="Proteomes" id="UP000199095">
    <property type="component" value="Unassembled WGS sequence"/>
</dbReference>
<keyword evidence="3" id="KW-1185">Reference proteome</keyword>
<dbReference type="RefSeq" id="WP_093132354.1">
    <property type="nucleotide sequence ID" value="NZ_FOHJ01000002.1"/>
</dbReference>
<feature type="chain" id="PRO_5038916010" description="Lipoprotein" evidence="1">
    <location>
        <begin position="21"/>
        <end position="203"/>
    </location>
</feature>
<dbReference type="AlphaFoldDB" id="A0A1I0BBY1"/>
<organism evidence="2 3">
    <name type="scientific">Salinibacillus kushneri</name>
    <dbReference type="NCBI Taxonomy" id="237682"/>
    <lineage>
        <taxon>Bacteria</taxon>
        <taxon>Bacillati</taxon>
        <taxon>Bacillota</taxon>
        <taxon>Bacilli</taxon>
        <taxon>Bacillales</taxon>
        <taxon>Bacillaceae</taxon>
        <taxon>Salinibacillus</taxon>
    </lineage>
</organism>
<gene>
    <name evidence="2" type="ORF">SAMN05421676_102415</name>
</gene>
<reference evidence="3" key="1">
    <citation type="submission" date="2016-10" db="EMBL/GenBank/DDBJ databases">
        <authorList>
            <person name="Varghese N."/>
            <person name="Submissions S."/>
        </authorList>
    </citation>
    <scope>NUCLEOTIDE SEQUENCE [LARGE SCALE GENOMIC DNA]</scope>
    <source>
        <strain evidence="3">CGMCC 1.3566</strain>
    </source>
</reference>
<dbReference type="STRING" id="237682.SAMN05421676_102415"/>
<sequence>MRKRLLLLFNFCIVSILLLSACGDTQTNSTLTISPHKLSEEEKTLINKTGVTDIHYFTLNGNLPKEKDLLFEIETFENGKSKSGMKSSGFLNSNFNDSILSFGINFKQNDRNTMDLMIGTPSGLATQTYEPNIDIQGHSFQSFIHENKTLKLNQPVYLAGFIGTKSNSMKTLSAAEGDLLRDEMLKKDLALVLKVTLVNKENH</sequence>
<dbReference type="OrthoDB" id="2436709at2"/>
<evidence type="ECO:0000313" key="2">
    <source>
        <dbReference type="EMBL" id="SET04332.1"/>
    </source>
</evidence>
<feature type="signal peptide" evidence="1">
    <location>
        <begin position="1"/>
        <end position="20"/>
    </location>
</feature>
<evidence type="ECO:0000256" key="1">
    <source>
        <dbReference type="SAM" id="SignalP"/>
    </source>
</evidence>
<evidence type="ECO:0000313" key="3">
    <source>
        <dbReference type="Proteomes" id="UP000199095"/>
    </source>
</evidence>
<name>A0A1I0BBY1_9BACI</name>
<accession>A0A1I0BBY1</accession>
<keyword evidence="1" id="KW-0732">Signal</keyword>
<proteinExistence type="predicted"/>
<evidence type="ECO:0008006" key="4">
    <source>
        <dbReference type="Google" id="ProtNLM"/>
    </source>
</evidence>
<dbReference type="EMBL" id="FOHJ01000002">
    <property type="protein sequence ID" value="SET04332.1"/>
    <property type="molecule type" value="Genomic_DNA"/>
</dbReference>
<protein>
    <recommendedName>
        <fullName evidence="4">Lipoprotein</fullName>
    </recommendedName>
</protein>
<dbReference type="PROSITE" id="PS51257">
    <property type="entry name" value="PROKAR_LIPOPROTEIN"/>
    <property type="match status" value="1"/>
</dbReference>